<sequence length="84" mass="9588">MPDVQFPSIGIYPNDTVVSNEESLVETNTITETNSSSAFEDSIFDLLLENKSFNSETDEDIELLEREPEKFVSLSKKYSYLIDE</sequence>
<comment type="caution">
    <text evidence="1">The sequence shown here is derived from an EMBL/GenBank/DDBJ whole genome shotgun (WGS) entry which is preliminary data.</text>
</comment>
<dbReference type="STRING" id="1797714.A3D04_03750"/>
<dbReference type="Proteomes" id="UP000177369">
    <property type="component" value="Unassembled WGS sequence"/>
</dbReference>
<reference evidence="1 2" key="1">
    <citation type="journal article" date="2016" name="Nat. Commun.">
        <title>Thousands of microbial genomes shed light on interconnected biogeochemical processes in an aquifer system.</title>
        <authorList>
            <person name="Anantharaman K."/>
            <person name="Brown C.T."/>
            <person name="Hug L.A."/>
            <person name="Sharon I."/>
            <person name="Castelle C.J."/>
            <person name="Probst A.J."/>
            <person name="Thomas B.C."/>
            <person name="Singh A."/>
            <person name="Wilkins M.J."/>
            <person name="Karaoz U."/>
            <person name="Brodie E.L."/>
            <person name="Williams K.H."/>
            <person name="Hubbard S.S."/>
            <person name="Banfield J.F."/>
        </authorList>
    </citation>
    <scope>NUCLEOTIDE SEQUENCE [LARGE SCALE GENOMIC DNA]</scope>
</reference>
<name>A0A1F5GAM7_9BACT</name>
<evidence type="ECO:0000313" key="2">
    <source>
        <dbReference type="Proteomes" id="UP000177369"/>
    </source>
</evidence>
<protein>
    <submittedName>
        <fullName evidence="1">Uncharacterized protein</fullName>
    </submittedName>
</protein>
<organism evidence="1 2">
    <name type="scientific">Candidatus Curtissbacteria bacterium RIFCSPHIGHO2_02_FULL_40_16b</name>
    <dbReference type="NCBI Taxonomy" id="1797714"/>
    <lineage>
        <taxon>Bacteria</taxon>
        <taxon>Candidatus Curtissiibacteriota</taxon>
    </lineage>
</organism>
<dbReference type="AlphaFoldDB" id="A0A1F5GAM7"/>
<proteinExistence type="predicted"/>
<accession>A0A1F5GAM7</accession>
<evidence type="ECO:0000313" key="1">
    <source>
        <dbReference type="EMBL" id="OGD88887.1"/>
    </source>
</evidence>
<gene>
    <name evidence="1" type="ORF">A3D04_03750</name>
</gene>
<dbReference type="EMBL" id="MFBD01000017">
    <property type="protein sequence ID" value="OGD88887.1"/>
    <property type="molecule type" value="Genomic_DNA"/>
</dbReference>